<organism evidence="1 2">
    <name type="scientific">Thioploca ingrica</name>
    <dbReference type="NCBI Taxonomy" id="40754"/>
    <lineage>
        <taxon>Bacteria</taxon>
        <taxon>Pseudomonadati</taxon>
        <taxon>Pseudomonadota</taxon>
        <taxon>Gammaproteobacteria</taxon>
        <taxon>Thiotrichales</taxon>
        <taxon>Thiotrichaceae</taxon>
        <taxon>Thioploca</taxon>
    </lineage>
</organism>
<protein>
    <recommendedName>
        <fullName evidence="3">DUF4276 family protein</fullName>
    </recommendedName>
</protein>
<evidence type="ECO:0008006" key="3">
    <source>
        <dbReference type="Google" id="ProtNLM"/>
    </source>
</evidence>
<evidence type="ECO:0000313" key="1">
    <source>
        <dbReference type="EMBL" id="BAP56060.1"/>
    </source>
</evidence>
<reference evidence="1 2" key="1">
    <citation type="journal article" date="2014" name="ISME J.">
        <title>Ecophysiology of Thioploca ingrica as revealed by the complete genome sequence supplemented with proteomic evidence.</title>
        <authorList>
            <person name="Kojima H."/>
            <person name="Ogura Y."/>
            <person name="Yamamoto N."/>
            <person name="Togashi T."/>
            <person name="Mori H."/>
            <person name="Watanabe T."/>
            <person name="Nemoto F."/>
            <person name="Kurokawa K."/>
            <person name="Hayashi T."/>
            <person name="Fukui M."/>
        </authorList>
    </citation>
    <scope>NUCLEOTIDE SEQUENCE [LARGE SCALE GENOMIC DNA]</scope>
</reference>
<dbReference type="KEGG" id="tig:THII_1763"/>
<dbReference type="AlphaFoldDB" id="A0A090ALP2"/>
<dbReference type="Pfam" id="PF14103">
    <property type="entry name" value="DUF4276"/>
    <property type="match status" value="1"/>
</dbReference>
<dbReference type="HOGENOM" id="CLU_110720_0_0_6"/>
<dbReference type="OrthoDB" id="5517408at2"/>
<sequence>MVFILAGLFTEGRTDVRFLESIVKRTLDELAFDCKGQIETELKTIEIDKTGRGFVEQVLEASRKGKEEYGITLICLHTDADEATHQRAFETKIIPARNALNEKNEQAYCKIAVPIVPVQMTEAWMLADKELLKSEIGTNKSNSDLGIHREPETIADPKDTIKNAIRIAKENLTKQKRGKGLDISDLYQIIGQKLALSKLDRISSYQEFKNNLRDAFKQLNLLH</sequence>
<accession>A0A090ALP2</accession>
<dbReference type="STRING" id="40754.THII_1763"/>
<dbReference type="EMBL" id="AP014633">
    <property type="protein sequence ID" value="BAP56060.1"/>
    <property type="molecule type" value="Genomic_DNA"/>
</dbReference>
<proteinExistence type="predicted"/>
<name>A0A090ALP2_9GAMM</name>
<dbReference type="Proteomes" id="UP000031623">
    <property type="component" value="Chromosome"/>
</dbReference>
<dbReference type="InterPro" id="IPR025455">
    <property type="entry name" value="DUF4276"/>
</dbReference>
<gene>
    <name evidence="1" type="ORF">THII_1763</name>
</gene>
<keyword evidence="2" id="KW-1185">Reference proteome</keyword>
<evidence type="ECO:0000313" key="2">
    <source>
        <dbReference type="Proteomes" id="UP000031623"/>
    </source>
</evidence>